<evidence type="ECO:0008006" key="3">
    <source>
        <dbReference type="Google" id="ProtNLM"/>
    </source>
</evidence>
<dbReference type="OrthoDB" id="10022108at2759"/>
<dbReference type="EMBL" id="OU893336">
    <property type="protein sequence ID" value="CAG9793583.1"/>
    <property type="molecule type" value="Genomic_DNA"/>
</dbReference>
<reference evidence="1" key="2">
    <citation type="submission" date="2022-10" db="EMBL/GenBank/DDBJ databases">
        <authorList>
            <consortium name="ENA_rothamsted_submissions"/>
            <consortium name="culmorum"/>
            <person name="King R."/>
        </authorList>
    </citation>
    <scope>NUCLEOTIDE SEQUENCE</scope>
</reference>
<gene>
    <name evidence="1" type="ORF">DIATSA_LOCUS11007</name>
</gene>
<keyword evidence="2" id="KW-1185">Reference proteome</keyword>
<organism evidence="1 2">
    <name type="scientific">Diatraea saccharalis</name>
    <name type="common">sugarcane borer</name>
    <dbReference type="NCBI Taxonomy" id="40085"/>
    <lineage>
        <taxon>Eukaryota</taxon>
        <taxon>Metazoa</taxon>
        <taxon>Ecdysozoa</taxon>
        <taxon>Arthropoda</taxon>
        <taxon>Hexapoda</taxon>
        <taxon>Insecta</taxon>
        <taxon>Pterygota</taxon>
        <taxon>Neoptera</taxon>
        <taxon>Endopterygota</taxon>
        <taxon>Lepidoptera</taxon>
        <taxon>Glossata</taxon>
        <taxon>Ditrysia</taxon>
        <taxon>Pyraloidea</taxon>
        <taxon>Crambidae</taxon>
        <taxon>Crambinae</taxon>
        <taxon>Diatraea</taxon>
    </lineage>
</organism>
<name>A0A9N9WG42_9NEOP</name>
<evidence type="ECO:0000313" key="2">
    <source>
        <dbReference type="Proteomes" id="UP001153714"/>
    </source>
</evidence>
<evidence type="ECO:0000313" key="1">
    <source>
        <dbReference type="EMBL" id="CAG9793583.1"/>
    </source>
</evidence>
<accession>A0A9N9WG42</accession>
<sequence length="235" mass="27585">MDTSEDVIKKTEEILKPNNGDLKIDRVRKIKDQKIIIGCSNKEELEKVEERLRKSRNIRIEAVKNKDPLILIKDVKYKMTDDELMEALIKQNSELFQQENKKEDVKIKYRRRAKHPERCHLIVQVKPNTWNRTTTRGRIYIGMERLKVEDQSPLIQCTRCLQFGHGRKFCTESADRCSHCGGLHIRADCPDKGEPPRCCNCAHAELEDIEHNAFSRECKIRDKWDYLARSTTAYT</sequence>
<proteinExistence type="predicted"/>
<protein>
    <recommendedName>
        <fullName evidence="3">Gag-like protein</fullName>
    </recommendedName>
</protein>
<dbReference type="Proteomes" id="UP001153714">
    <property type="component" value="Chromosome 5"/>
</dbReference>
<dbReference type="AlphaFoldDB" id="A0A9N9WG42"/>
<reference evidence="1" key="1">
    <citation type="submission" date="2021-12" db="EMBL/GenBank/DDBJ databases">
        <authorList>
            <person name="King R."/>
        </authorList>
    </citation>
    <scope>NUCLEOTIDE SEQUENCE</scope>
</reference>